<dbReference type="SMART" id="SM00743">
    <property type="entry name" value="Agenet"/>
    <property type="match status" value="2"/>
</dbReference>
<dbReference type="AlphaFoldDB" id="A0A835LY31"/>
<dbReference type="InterPro" id="IPR014002">
    <property type="entry name" value="Agenet_dom_plant"/>
</dbReference>
<keyword evidence="4" id="KW-1185">Reference proteome</keyword>
<reference evidence="3 4" key="1">
    <citation type="submission" date="2020-10" db="EMBL/GenBank/DDBJ databases">
        <title>The Coptis chinensis genome and diversification of protoberbering-type alkaloids.</title>
        <authorList>
            <person name="Wang B."/>
            <person name="Shu S."/>
            <person name="Song C."/>
            <person name="Liu Y."/>
        </authorList>
    </citation>
    <scope>NUCLEOTIDE SEQUENCE [LARGE SCALE GENOMIC DNA]</scope>
    <source>
        <strain evidence="3">HL-2020</strain>
        <tissue evidence="3">Leaf</tissue>
    </source>
</reference>
<protein>
    <recommendedName>
        <fullName evidence="2">Agenet domain-containing protein</fullName>
    </recommendedName>
</protein>
<proteinExistence type="predicted"/>
<organism evidence="3 4">
    <name type="scientific">Coptis chinensis</name>
    <dbReference type="NCBI Taxonomy" id="261450"/>
    <lineage>
        <taxon>Eukaryota</taxon>
        <taxon>Viridiplantae</taxon>
        <taxon>Streptophyta</taxon>
        <taxon>Embryophyta</taxon>
        <taxon>Tracheophyta</taxon>
        <taxon>Spermatophyta</taxon>
        <taxon>Magnoliopsida</taxon>
        <taxon>Ranunculales</taxon>
        <taxon>Ranunculaceae</taxon>
        <taxon>Coptidoideae</taxon>
        <taxon>Coptis</taxon>
    </lineage>
</organism>
<evidence type="ECO:0000313" key="3">
    <source>
        <dbReference type="EMBL" id="KAF9603686.1"/>
    </source>
</evidence>
<comment type="caution">
    <text evidence="3">The sequence shown here is derived from an EMBL/GenBank/DDBJ whole genome shotgun (WGS) entry which is preliminary data.</text>
</comment>
<dbReference type="OrthoDB" id="687110at2759"/>
<sequence length="471" mass="52895">MEQVEVSLEDKKCHGAWFPATISKKTSDSSILVEYKLRRGDKDELMKKSMDSQHIRPCPPPSSDDKTFDLLEKVDAFYDGGWWSGVVTKVLANDKYNVFFKYQNEQREFKQSDLRLHMDWIDGKWVCDSVENVGITRNEGTVKSSDSKRSSVLHTGVASQLIPSEDMENFWENMLANVTDLPSEAFLSSQENMKQSVPEIVSQVSTPFKKVRDKEATKVIMPIKACVARGTSAGSKTGLESLCFLSSSMKGKRSTLQCRTTRNSIPTELFSSSSSKRYTEDNQTENVSTRKLGQTKGSGNKRKSRSTKSPSSLKILEPEGPVHEPISNGKIDFQTRCSPTSSYTIEKHLPLSVFLKNSGSSIANQNGGELDKKSPVLKRKRWQPQVSSKKSLISGPEDEALNKEMTIVPAECMQLLDPATEKHELFSRLESDLHKCAKKVKVVEGILPKVSEERNSLWEDVKQYNKTSLFV</sequence>
<evidence type="ECO:0000256" key="1">
    <source>
        <dbReference type="SAM" id="MobiDB-lite"/>
    </source>
</evidence>
<gene>
    <name evidence="3" type="ORF">IFM89_037449</name>
</gene>
<feature type="domain" description="Agenet" evidence="2">
    <location>
        <begin position="66"/>
        <end position="122"/>
    </location>
</feature>
<evidence type="ECO:0000259" key="2">
    <source>
        <dbReference type="SMART" id="SM00743"/>
    </source>
</evidence>
<evidence type="ECO:0000313" key="4">
    <source>
        <dbReference type="Proteomes" id="UP000631114"/>
    </source>
</evidence>
<dbReference type="Proteomes" id="UP000631114">
    <property type="component" value="Unassembled WGS sequence"/>
</dbReference>
<dbReference type="InterPro" id="IPR008395">
    <property type="entry name" value="Agenet-like_dom"/>
</dbReference>
<dbReference type="Pfam" id="PF05641">
    <property type="entry name" value="Agenet"/>
    <property type="match status" value="2"/>
</dbReference>
<dbReference type="EMBL" id="JADFTS010000006">
    <property type="protein sequence ID" value="KAF9603686.1"/>
    <property type="molecule type" value="Genomic_DNA"/>
</dbReference>
<dbReference type="PANTHER" id="PTHR31917">
    <property type="entry name" value="AGENET DOMAIN-CONTAINING PROTEIN-RELATED"/>
    <property type="match status" value="1"/>
</dbReference>
<dbReference type="PANTHER" id="PTHR31917:SF151">
    <property type="entry name" value="AGENET DOMAIN-CONTAINING PROTEIN"/>
    <property type="match status" value="1"/>
</dbReference>
<feature type="domain" description="Agenet" evidence="2">
    <location>
        <begin position="1"/>
        <end position="63"/>
    </location>
</feature>
<feature type="region of interest" description="Disordered" evidence="1">
    <location>
        <begin position="269"/>
        <end position="333"/>
    </location>
</feature>
<feature type="compositionally biased region" description="Polar residues" evidence="1">
    <location>
        <begin position="284"/>
        <end position="298"/>
    </location>
</feature>
<dbReference type="CDD" id="cd20406">
    <property type="entry name" value="Tudor_Agenet_AtDUF_rpt2_4"/>
    <property type="match status" value="1"/>
</dbReference>
<name>A0A835LY31_9MAGN</name>
<accession>A0A835LY31</accession>